<dbReference type="InterPro" id="IPR021530">
    <property type="entry name" value="AllH-like"/>
</dbReference>
<organism evidence="1 2">
    <name type="scientific">Nocardioides ginsengisoli</name>
    <dbReference type="NCBI Taxonomy" id="363868"/>
    <lineage>
        <taxon>Bacteria</taxon>
        <taxon>Bacillati</taxon>
        <taxon>Actinomycetota</taxon>
        <taxon>Actinomycetes</taxon>
        <taxon>Propionibacteriales</taxon>
        <taxon>Nocardioidaceae</taxon>
        <taxon>Nocardioides</taxon>
    </lineage>
</organism>
<comment type="caution">
    <text evidence="1">The sequence shown here is derived from an EMBL/GenBank/DDBJ whole genome shotgun (WGS) entry which is preliminary data.</text>
</comment>
<evidence type="ECO:0000313" key="1">
    <source>
        <dbReference type="EMBL" id="MFD1250680.1"/>
    </source>
</evidence>
<dbReference type="EMBL" id="JBHTLX010000028">
    <property type="protein sequence ID" value="MFD1250680.1"/>
    <property type="molecule type" value="Genomic_DNA"/>
</dbReference>
<evidence type="ECO:0000313" key="2">
    <source>
        <dbReference type="Proteomes" id="UP001597229"/>
    </source>
</evidence>
<accession>A0ABW3W892</accession>
<protein>
    <submittedName>
        <fullName evidence="1">DUF2877 domain-containing protein</fullName>
    </submittedName>
</protein>
<keyword evidence="2" id="KW-1185">Reference proteome</keyword>
<dbReference type="Proteomes" id="UP001597229">
    <property type="component" value="Unassembled WGS sequence"/>
</dbReference>
<gene>
    <name evidence="1" type="ORF">ACFQ3F_23020</name>
</gene>
<dbReference type="RefSeq" id="WP_367917256.1">
    <property type="nucleotide sequence ID" value="NZ_BAABAC010000003.1"/>
</dbReference>
<dbReference type="Pfam" id="PF11392">
    <property type="entry name" value="AllH"/>
    <property type="match status" value="1"/>
</dbReference>
<proteinExistence type="predicted"/>
<sequence>MVATAAAGAGRRIDAVSADARLVDLLDGLPAEGRGGLVHSVHDKVVNLLTPDGLLCCLSTDALDDAPRTIRLPATAWARLGWRDGDAVAFSPGELRHRGAGRADDGTTVVLAGAARWQPPAADLSAVDVARLRHAADVLAGHLVPPAGRCPFEEASAAELARRTGVLGDALRATDVDAAAAAMRALIGLGAGLTPSGDDILTGLAVVAAASGSLGATALTALLAAVMAAPALETRTTAVSAATLAEAADGRARQRVHDLVATIAAGADDPTLAAAAQHVRAIGHSSGADVLTGVRLGLVVEADLREEALLARIPTHPKETL</sequence>
<name>A0ABW3W892_9ACTN</name>
<reference evidence="2" key="1">
    <citation type="journal article" date="2019" name="Int. J. Syst. Evol. Microbiol.">
        <title>The Global Catalogue of Microorganisms (GCM) 10K type strain sequencing project: providing services to taxonomists for standard genome sequencing and annotation.</title>
        <authorList>
            <consortium name="The Broad Institute Genomics Platform"/>
            <consortium name="The Broad Institute Genome Sequencing Center for Infectious Disease"/>
            <person name="Wu L."/>
            <person name="Ma J."/>
        </authorList>
    </citation>
    <scope>NUCLEOTIDE SEQUENCE [LARGE SCALE GENOMIC DNA]</scope>
    <source>
        <strain evidence="2">CCUG 52478</strain>
    </source>
</reference>